<keyword evidence="8" id="KW-1185">Reference proteome</keyword>
<dbReference type="PANTHER" id="PTHR30606">
    <property type="entry name" value="LIPID A BIOSYNTHESIS LAUROYL ACYLTRANSFERASE"/>
    <property type="match status" value="1"/>
</dbReference>
<accession>A0ABV4BFK4</accession>
<evidence type="ECO:0000313" key="7">
    <source>
        <dbReference type="EMBL" id="MEY6431140.1"/>
    </source>
</evidence>
<dbReference type="PANTHER" id="PTHR30606:SF10">
    <property type="entry name" value="PHOSPHATIDYLINOSITOL MANNOSIDE ACYLTRANSFERASE"/>
    <property type="match status" value="1"/>
</dbReference>
<keyword evidence="6 7" id="KW-0012">Acyltransferase</keyword>
<evidence type="ECO:0000256" key="3">
    <source>
        <dbReference type="ARBA" id="ARBA00022519"/>
    </source>
</evidence>
<dbReference type="Pfam" id="PF03279">
    <property type="entry name" value="Lip_A_acyltrans"/>
    <property type="match status" value="1"/>
</dbReference>
<name>A0ABV4BFK4_9GAMM</name>
<dbReference type="Proteomes" id="UP001564408">
    <property type="component" value="Unassembled WGS sequence"/>
</dbReference>
<sequence length="316" mass="34896">MISRDSVGLRIKQGLAAAAIRLLGRLPLSFLHRLGAQLGRLVVWFPNRQRRNALINIGLCRQDLTRAEQVALRNAHLVEFGKTYFEIAYLWRQPADKVLGLVREVRGGELLTRREGRGLIVLSPHIGAWELAGLYLAAQGPTAIFYKPQKYIDDLILAARARGGASMAPTTAKGVRLLVQALERGDYVGLLPDQEPKSDKGAVFAPFFTVPALTMLLVSRLARKTGAPVVFLFAERLAASRGFRLHCLPAPPGIDSPDEQVAARALNLGIEHCIGVCPEQFLWTYKRFRRRPPGHPRLYSGGLEDAQVFARLPGSN</sequence>
<evidence type="ECO:0000256" key="6">
    <source>
        <dbReference type="ARBA" id="ARBA00023315"/>
    </source>
</evidence>
<dbReference type="EMBL" id="JBDKXB010000002">
    <property type="protein sequence ID" value="MEY6431140.1"/>
    <property type="molecule type" value="Genomic_DNA"/>
</dbReference>
<keyword evidence="4" id="KW-0808">Transferase</keyword>
<dbReference type="InterPro" id="IPR004960">
    <property type="entry name" value="LipA_acyltrans"/>
</dbReference>
<keyword evidence="3" id="KW-0997">Cell inner membrane</keyword>
<dbReference type="PIRSF" id="PIRSF026649">
    <property type="entry name" value="MsbB"/>
    <property type="match status" value="1"/>
</dbReference>
<dbReference type="RefSeq" id="WP_369665525.1">
    <property type="nucleotide sequence ID" value="NZ_JBDKXB010000002.1"/>
</dbReference>
<evidence type="ECO:0000256" key="5">
    <source>
        <dbReference type="ARBA" id="ARBA00023136"/>
    </source>
</evidence>
<dbReference type="GO" id="GO:0016746">
    <property type="term" value="F:acyltransferase activity"/>
    <property type="evidence" value="ECO:0007669"/>
    <property type="project" value="UniProtKB-KW"/>
</dbReference>
<evidence type="ECO:0000256" key="4">
    <source>
        <dbReference type="ARBA" id="ARBA00022679"/>
    </source>
</evidence>
<evidence type="ECO:0000256" key="1">
    <source>
        <dbReference type="ARBA" id="ARBA00004533"/>
    </source>
</evidence>
<evidence type="ECO:0000313" key="8">
    <source>
        <dbReference type="Proteomes" id="UP001564408"/>
    </source>
</evidence>
<proteinExistence type="predicted"/>
<evidence type="ECO:0000256" key="2">
    <source>
        <dbReference type="ARBA" id="ARBA00022475"/>
    </source>
</evidence>
<reference evidence="7 8" key="1">
    <citation type="submission" date="2024-05" db="EMBL/GenBank/DDBJ databases">
        <title>Genome Sequence and Characterization of the New Strain Purple Sulfur Bacterium of Genus Thioalkalicoccus.</title>
        <authorList>
            <person name="Bryantseva I.A."/>
            <person name="Kyndt J.A."/>
            <person name="Imhoff J.F."/>
        </authorList>
    </citation>
    <scope>NUCLEOTIDE SEQUENCE [LARGE SCALE GENOMIC DNA]</scope>
    <source>
        <strain evidence="7 8">Um2</strain>
    </source>
</reference>
<comment type="subcellular location">
    <subcellularLocation>
        <location evidence="1">Cell inner membrane</location>
    </subcellularLocation>
</comment>
<organism evidence="7 8">
    <name type="scientific">Thioalkalicoccus limnaeus</name>
    <dbReference type="NCBI Taxonomy" id="120681"/>
    <lineage>
        <taxon>Bacteria</taxon>
        <taxon>Pseudomonadati</taxon>
        <taxon>Pseudomonadota</taxon>
        <taxon>Gammaproteobacteria</taxon>
        <taxon>Chromatiales</taxon>
        <taxon>Chromatiaceae</taxon>
        <taxon>Thioalkalicoccus</taxon>
    </lineage>
</organism>
<keyword evidence="5" id="KW-0472">Membrane</keyword>
<protein>
    <submittedName>
        <fullName evidence="7">Lysophospholipid acyltransferase family protein</fullName>
    </submittedName>
</protein>
<comment type="caution">
    <text evidence="7">The sequence shown here is derived from an EMBL/GenBank/DDBJ whole genome shotgun (WGS) entry which is preliminary data.</text>
</comment>
<dbReference type="CDD" id="cd07984">
    <property type="entry name" value="LPLAT_LABLAT-like"/>
    <property type="match status" value="1"/>
</dbReference>
<gene>
    <name evidence="7" type="ORF">ABC977_01815</name>
</gene>
<keyword evidence="2" id="KW-1003">Cell membrane</keyword>